<dbReference type="PANTHER" id="PTHR31635">
    <property type="entry name" value="REVERSE TRANSCRIPTASE DOMAIN-CONTAINING PROTEIN-RELATED"/>
    <property type="match status" value="1"/>
</dbReference>
<dbReference type="PANTHER" id="PTHR31635:SF196">
    <property type="entry name" value="REVERSE TRANSCRIPTASE DOMAIN-CONTAINING PROTEIN-RELATED"/>
    <property type="match status" value="1"/>
</dbReference>
<evidence type="ECO:0000313" key="2">
    <source>
        <dbReference type="EMBL" id="KAL3698037.1"/>
    </source>
</evidence>
<protein>
    <recommendedName>
        <fullName evidence="1">Reverse transcriptase domain-containing protein</fullName>
    </recommendedName>
</protein>
<gene>
    <name evidence="2" type="ORF">R1sor_012113</name>
</gene>
<evidence type="ECO:0000313" key="3">
    <source>
        <dbReference type="Proteomes" id="UP001633002"/>
    </source>
</evidence>
<evidence type="ECO:0000259" key="1">
    <source>
        <dbReference type="Pfam" id="PF00078"/>
    </source>
</evidence>
<feature type="domain" description="Reverse transcriptase" evidence="1">
    <location>
        <begin position="23"/>
        <end position="126"/>
    </location>
</feature>
<name>A0ABD3I6T7_9MARC</name>
<dbReference type="InterPro" id="IPR000477">
    <property type="entry name" value="RT_dom"/>
</dbReference>
<organism evidence="2 3">
    <name type="scientific">Riccia sorocarpa</name>
    <dbReference type="NCBI Taxonomy" id="122646"/>
    <lineage>
        <taxon>Eukaryota</taxon>
        <taxon>Viridiplantae</taxon>
        <taxon>Streptophyta</taxon>
        <taxon>Embryophyta</taxon>
        <taxon>Marchantiophyta</taxon>
        <taxon>Marchantiopsida</taxon>
        <taxon>Marchantiidae</taxon>
        <taxon>Marchantiales</taxon>
        <taxon>Ricciaceae</taxon>
        <taxon>Riccia</taxon>
    </lineage>
</organism>
<dbReference type="Pfam" id="PF00078">
    <property type="entry name" value="RVT_1"/>
    <property type="match status" value="1"/>
</dbReference>
<dbReference type="EMBL" id="JBJQOH010000002">
    <property type="protein sequence ID" value="KAL3698037.1"/>
    <property type="molecule type" value="Genomic_DNA"/>
</dbReference>
<comment type="caution">
    <text evidence="2">The sequence shown here is derived from an EMBL/GenBank/DDBJ whole genome shotgun (WGS) entry which is preliminary data.</text>
</comment>
<proteinExistence type="predicted"/>
<sequence length="278" mass="31811">MALSQENLGRIQGLVTGGAAQVHVNGQFTGRFAITRGVRQGCPLAPLLFAIVTQPLMRSLREEERCGRVKGVAYDGEQTLLHQIYADDTGVNITMAETQFNRLREVIGDYEEVSGAKLNLTKSLIMPIMHVFPPDWALRETGFYPEEHEKRVIMEIEEWTKTKTLVRKELHEVDGWVWREGSTPIRWETSTKEWTQLVHNKKDFTEYLNEKWSRVYNITKEAKERVQQGIRTWTSRRQNRAAAGEAREEEYLSELDSSFCGGRSVIENSESATTSSLS</sequence>
<reference evidence="2 3" key="1">
    <citation type="submission" date="2024-09" db="EMBL/GenBank/DDBJ databases">
        <title>Chromosome-scale assembly of Riccia sorocarpa.</title>
        <authorList>
            <person name="Paukszto L."/>
        </authorList>
    </citation>
    <scope>NUCLEOTIDE SEQUENCE [LARGE SCALE GENOMIC DNA]</scope>
    <source>
        <strain evidence="2">LP-2024</strain>
        <tissue evidence="2">Aerial parts of the thallus</tissue>
    </source>
</reference>
<dbReference type="AlphaFoldDB" id="A0ABD3I6T7"/>
<dbReference type="Proteomes" id="UP001633002">
    <property type="component" value="Unassembled WGS sequence"/>
</dbReference>
<keyword evidence="3" id="KW-1185">Reference proteome</keyword>
<accession>A0ABD3I6T7</accession>